<comment type="caution">
    <text evidence="1">The sequence shown here is derived from an EMBL/GenBank/DDBJ whole genome shotgun (WGS) entry which is preliminary data.</text>
</comment>
<keyword evidence="2" id="KW-1185">Reference proteome</keyword>
<evidence type="ECO:0000313" key="1">
    <source>
        <dbReference type="EMBL" id="KAG5445510.1"/>
    </source>
</evidence>
<dbReference type="AlphaFoldDB" id="A0A3R7GLY1"/>
<protein>
    <submittedName>
        <fullName evidence="1">Uncharacterized protein</fullName>
    </submittedName>
</protein>
<sequence length="418" mass="47250">MPEAFDAGWCADFVAGVNARRTGFSVLTDGPTARVLLMGRKEEGEEVRDSGRRKVSVVARLLAGPAVCSKTTRLMTPRDDRYGMTVFLVVGIMVVRRSVPGMRTINLHSKLEGRKCHCITFLNNKSPHMFQPPTWRTSRQYLPKVEPCMKDCECHTDTLRIVQWVTQTQIITPCEADVSSRQKISQISERCSGLPNLESEFVFRQTTSIMLSAGRVASVSGSDYSELRCLLDKPVLLRRVEFSRHMHGSLHPFLSILDVCRECRFSPNKLLRNLLEFFTGYRRVIFRKAVRPMAVNVCNPDNPDTDNVNSELEAAQCLRRERTDRKIALSIFRQVMEPMLKDASGVTAYLVSSLLVPTSMDCGSTLMGCSVVVKNGFRMRGEICTSCIQSIRCPRFMIDEHGRQKILIQSNAYQHLQT</sequence>
<dbReference type="EMBL" id="NIRI02000056">
    <property type="protein sequence ID" value="KAG5445510.1"/>
    <property type="molecule type" value="Genomic_DNA"/>
</dbReference>
<reference evidence="1 2" key="2">
    <citation type="journal article" date="2021" name="Genomics">
        <title>High-quality reference genome for Clonorchis sinensis.</title>
        <authorList>
            <person name="Young N.D."/>
            <person name="Stroehlein A.J."/>
            <person name="Kinkar L."/>
            <person name="Wang T."/>
            <person name="Sohn W.M."/>
            <person name="Chang B.C.H."/>
            <person name="Kaur P."/>
            <person name="Weisz D."/>
            <person name="Dudchenko O."/>
            <person name="Aiden E.L."/>
            <person name="Korhonen P.K."/>
            <person name="Gasser R.B."/>
        </authorList>
    </citation>
    <scope>NUCLEOTIDE SEQUENCE [LARGE SCALE GENOMIC DNA]</scope>
    <source>
        <strain evidence="1">Cs-k2</strain>
    </source>
</reference>
<name>A0A3R7GLY1_CLOSI</name>
<accession>A0A3R7GLY1</accession>
<proteinExistence type="predicted"/>
<gene>
    <name evidence="1" type="ORF">CSKR_100998</name>
</gene>
<reference evidence="1 2" key="1">
    <citation type="journal article" date="2018" name="Biotechnol. Adv.">
        <title>Improved genomic resources and new bioinformatic workflow for the carcinogenic parasite Clonorchis sinensis: Biotechnological implications.</title>
        <authorList>
            <person name="Wang D."/>
            <person name="Korhonen P.K."/>
            <person name="Gasser R.B."/>
            <person name="Young N.D."/>
        </authorList>
    </citation>
    <scope>NUCLEOTIDE SEQUENCE [LARGE SCALE GENOMIC DNA]</scope>
    <source>
        <strain evidence="1">Cs-k2</strain>
    </source>
</reference>
<evidence type="ECO:0000313" key="2">
    <source>
        <dbReference type="Proteomes" id="UP000286415"/>
    </source>
</evidence>
<dbReference type="Proteomes" id="UP000286415">
    <property type="component" value="Unassembled WGS sequence"/>
</dbReference>
<organism evidence="1 2">
    <name type="scientific">Clonorchis sinensis</name>
    <name type="common">Chinese liver fluke</name>
    <dbReference type="NCBI Taxonomy" id="79923"/>
    <lineage>
        <taxon>Eukaryota</taxon>
        <taxon>Metazoa</taxon>
        <taxon>Spiralia</taxon>
        <taxon>Lophotrochozoa</taxon>
        <taxon>Platyhelminthes</taxon>
        <taxon>Trematoda</taxon>
        <taxon>Digenea</taxon>
        <taxon>Opisthorchiida</taxon>
        <taxon>Opisthorchiata</taxon>
        <taxon>Opisthorchiidae</taxon>
        <taxon>Clonorchis</taxon>
    </lineage>
</organism>
<dbReference type="InParanoid" id="A0A3R7GLY1"/>